<sequence>MDFHVLVRICILYIPRYWRKVIYRVFTKASVSLKDTLVIHISTKPYKSYTHSLPESSTGPWLIPCTTIPLWRTGNRTLGKTPEQRSRLE</sequence>
<dbReference type="EMBL" id="KZ293442">
    <property type="protein sequence ID" value="PBK66032.1"/>
    <property type="molecule type" value="Genomic_DNA"/>
</dbReference>
<gene>
    <name evidence="1" type="ORF">ARMSODRAFT_366805</name>
</gene>
<name>A0A2H3BG65_9AGAR</name>
<dbReference type="Proteomes" id="UP000218334">
    <property type="component" value="Unassembled WGS sequence"/>
</dbReference>
<dbReference type="AlphaFoldDB" id="A0A2H3BG65"/>
<evidence type="ECO:0000313" key="2">
    <source>
        <dbReference type="Proteomes" id="UP000218334"/>
    </source>
</evidence>
<organism evidence="1 2">
    <name type="scientific">Armillaria solidipes</name>
    <dbReference type="NCBI Taxonomy" id="1076256"/>
    <lineage>
        <taxon>Eukaryota</taxon>
        <taxon>Fungi</taxon>
        <taxon>Dikarya</taxon>
        <taxon>Basidiomycota</taxon>
        <taxon>Agaricomycotina</taxon>
        <taxon>Agaricomycetes</taxon>
        <taxon>Agaricomycetidae</taxon>
        <taxon>Agaricales</taxon>
        <taxon>Marasmiineae</taxon>
        <taxon>Physalacriaceae</taxon>
        <taxon>Armillaria</taxon>
    </lineage>
</organism>
<reference evidence="2" key="1">
    <citation type="journal article" date="2017" name="Nat. Ecol. Evol.">
        <title>Genome expansion and lineage-specific genetic innovations in the forest pathogenic fungi Armillaria.</title>
        <authorList>
            <person name="Sipos G."/>
            <person name="Prasanna A.N."/>
            <person name="Walter M.C."/>
            <person name="O'Connor E."/>
            <person name="Balint B."/>
            <person name="Krizsan K."/>
            <person name="Kiss B."/>
            <person name="Hess J."/>
            <person name="Varga T."/>
            <person name="Slot J."/>
            <person name="Riley R."/>
            <person name="Boka B."/>
            <person name="Rigling D."/>
            <person name="Barry K."/>
            <person name="Lee J."/>
            <person name="Mihaltcheva S."/>
            <person name="LaButti K."/>
            <person name="Lipzen A."/>
            <person name="Waldron R."/>
            <person name="Moloney N.M."/>
            <person name="Sperisen C."/>
            <person name="Kredics L."/>
            <person name="Vagvoelgyi C."/>
            <person name="Patrignani A."/>
            <person name="Fitzpatrick D."/>
            <person name="Nagy I."/>
            <person name="Doyle S."/>
            <person name="Anderson J.B."/>
            <person name="Grigoriev I.V."/>
            <person name="Gueldener U."/>
            <person name="Muensterkoetter M."/>
            <person name="Nagy L.G."/>
        </authorList>
    </citation>
    <scope>NUCLEOTIDE SEQUENCE [LARGE SCALE GENOMIC DNA]</scope>
    <source>
        <strain evidence="2">28-4</strain>
    </source>
</reference>
<accession>A0A2H3BG65</accession>
<evidence type="ECO:0000313" key="1">
    <source>
        <dbReference type="EMBL" id="PBK66032.1"/>
    </source>
</evidence>
<keyword evidence="2" id="KW-1185">Reference proteome</keyword>
<proteinExistence type="predicted"/>
<protein>
    <submittedName>
        <fullName evidence="1">Uncharacterized protein</fullName>
    </submittedName>
</protein>